<comment type="caution">
    <text evidence="2">The sequence shown here is derived from an EMBL/GenBank/DDBJ whole genome shotgun (WGS) entry which is preliminary data.</text>
</comment>
<dbReference type="InterPro" id="IPR006699">
    <property type="entry name" value="GlpP"/>
</dbReference>
<dbReference type="Proteomes" id="UP001172743">
    <property type="component" value="Unassembled WGS sequence"/>
</dbReference>
<dbReference type="PANTHER" id="PTHR35787:SF1">
    <property type="entry name" value="GLYCEROL UPTAKE OPERON ANTITERMINATOR REGULATORY PROTEIN"/>
    <property type="match status" value="1"/>
</dbReference>
<keyword evidence="1" id="KW-0319">Glycerol metabolism</keyword>
<proteinExistence type="predicted"/>
<evidence type="ECO:0000313" key="2">
    <source>
        <dbReference type="EMBL" id="MDN4492696.1"/>
    </source>
</evidence>
<evidence type="ECO:0000256" key="1">
    <source>
        <dbReference type="PIRNR" id="PIRNR016897"/>
    </source>
</evidence>
<evidence type="ECO:0000313" key="3">
    <source>
        <dbReference type="Proteomes" id="UP001172743"/>
    </source>
</evidence>
<keyword evidence="1" id="KW-0694">RNA-binding</keyword>
<dbReference type="RefSeq" id="WP_301136846.1">
    <property type="nucleotide sequence ID" value="NZ_JAUHTQ010000002.1"/>
</dbReference>
<organism evidence="2 3">
    <name type="scientific">Ureibacillus aquaedulcis</name>
    <dbReference type="NCBI Taxonomy" id="3058421"/>
    <lineage>
        <taxon>Bacteria</taxon>
        <taxon>Bacillati</taxon>
        <taxon>Bacillota</taxon>
        <taxon>Bacilli</taxon>
        <taxon>Bacillales</taxon>
        <taxon>Caryophanaceae</taxon>
        <taxon>Ureibacillus</taxon>
    </lineage>
</organism>
<comment type="function">
    <text evidence="1">Regulates expression of the glpD operon. In the presence of glycerol 3-phosphate (G3P) causes antitermination of transcription of glpD at the inverted repeat of the leader region to enhance its transcription. Binds and stabilizes glpD leader mRNA.</text>
</comment>
<dbReference type="Gene3D" id="3.20.20.70">
    <property type="entry name" value="Aldolase class I"/>
    <property type="match status" value="1"/>
</dbReference>
<dbReference type="InterPro" id="IPR013785">
    <property type="entry name" value="Aldolase_TIM"/>
</dbReference>
<keyword evidence="3" id="KW-1185">Reference proteome</keyword>
<dbReference type="Pfam" id="PF04309">
    <property type="entry name" value="G3P_antiterm"/>
    <property type="match status" value="1"/>
</dbReference>
<dbReference type="PANTHER" id="PTHR35787">
    <property type="entry name" value="GLYCEROL UPTAKE OPERON ANTITERMINATOR REGULATORY PROTEIN"/>
    <property type="match status" value="1"/>
</dbReference>
<dbReference type="PIRSF" id="PIRSF016897">
    <property type="entry name" value="GlpP"/>
    <property type="match status" value="1"/>
</dbReference>
<gene>
    <name evidence="2" type="ORF">QYB95_04015</name>
</gene>
<accession>A0ABT8GMS0</accession>
<keyword evidence="1" id="KW-0804">Transcription</keyword>
<reference evidence="2" key="1">
    <citation type="submission" date="2023-07" db="EMBL/GenBank/DDBJ databases">
        <title>Ureibacillus sp. isolated from freshwater well.</title>
        <authorList>
            <person name="Kirdat K."/>
            <person name="Bhatt A."/>
            <person name="Teware R."/>
            <person name="Bhavsar Y."/>
            <person name="Yadav A."/>
        </authorList>
    </citation>
    <scope>NUCLEOTIDE SEQUENCE</scope>
    <source>
        <strain evidence="2">BA0131</strain>
    </source>
</reference>
<sequence>MKEKTLRSLRECCIVKSIRDLDDLPLALNTPNEFIFLQTGNLSTIVDVTTEAKKHGKYVILHFDLIDGISKDVHGLQWLVENAKMDAISTTRTSLIRNIKSFGILAAQQMFLLDNHSITTGLNLVEKCKPDFMVVMPGLMPTVVEKITSNLKCPLIVGGLINECSQAISVLDAGATAVATSEKKLWEYDFKQQYAY</sequence>
<protein>
    <recommendedName>
        <fullName evidence="1">Glycerol uptake operon antiterminator regulatory protein</fullName>
    </recommendedName>
</protein>
<name>A0ABT8GMS0_9BACL</name>
<dbReference type="SUPFAM" id="SSF110391">
    <property type="entry name" value="GlpP-like"/>
    <property type="match status" value="1"/>
</dbReference>
<dbReference type="EMBL" id="JAUHTQ010000002">
    <property type="protein sequence ID" value="MDN4492696.1"/>
    <property type="molecule type" value="Genomic_DNA"/>
</dbReference>
<keyword evidence="1" id="KW-0805">Transcription regulation</keyword>